<keyword evidence="3" id="KW-0813">Transport</keyword>
<dbReference type="AlphaFoldDB" id="A0A1G8I378"/>
<feature type="transmembrane region" description="Helical" evidence="7">
    <location>
        <begin position="361"/>
        <end position="387"/>
    </location>
</feature>
<evidence type="ECO:0000313" key="9">
    <source>
        <dbReference type="EMBL" id="SDI13389.1"/>
    </source>
</evidence>
<feature type="domain" description="Major facilitator superfamily (MFS) profile" evidence="8">
    <location>
        <begin position="17"/>
        <end position="387"/>
    </location>
</feature>
<dbReference type="EMBL" id="FNDZ01000001">
    <property type="protein sequence ID" value="SDI13389.1"/>
    <property type="molecule type" value="Genomic_DNA"/>
</dbReference>
<dbReference type="InterPro" id="IPR036259">
    <property type="entry name" value="MFS_trans_sf"/>
</dbReference>
<feature type="transmembrane region" description="Helical" evidence="7">
    <location>
        <begin position="303"/>
        <end position="323"/>
    </location>
</feature>
<dbReference type="InterPro" id="IPR020846">
    <property type="entry name" value="MFS_dom"/>
</dbReference>
<dbReference type="SUPFAM" id="SSF103473">
    <property type="entry name" value="MFS general substrate transporter"/>
    <property type="match status" value="1"/>
</dbReference>
<accession>A0A1G8I378</accession>
<organism evidence="9 10">
    <name type="scientific">Proteiniclasticum ruminis</name>
    <dbReference type="NCBI Taxonomy" id="398199"/>
    <lineage>
        <taxon>Bacteria</taxon>
        <taxon>Bacillati</taxon>
        <taxon>Bacillota</taxon>
        <taxon>Clostridia</taxon>
        <taxon>Eubacteriales</taxon>
        <taxon>Clostridiaceae</taxon>
        <taxon>Proteiniclasticum</taxon>
    </lineage>
</organism>
<comment type="subcellular location">
    <subcellularLocation>
        <location evidence="1">Cell membrane</location>
        <topology evidence="1">Multi-pass membrane protein</topology>
    </subcellularLocation>
</comment>
<evidence type="ECO:0000256" key="7">
    <source>
        <dbReference type="SAM" id="Phobius"/>
    </source>
</evidence>
<evidence type="ECO:0000256" key="1">
    <source>
        <dbReference type="ARBA" id="ARBA00004651"/>
    </source>
</evidence>
<feature type="transmembrane region" description="Helical" evidence="7">
    <location>
        <begin position="170"/>
        <end position="188"/>
    </location>
</feature>
<keyword evidence="5 7" id="KW-1133">Transmembrane helix</keyword>
<feature type="transmembrane region" description="Helical" evidence="7">
    <location>
        <begin position="335"/>
        <end position="355"/>
    </location>
</feature>
<dbReference type="Pfam" id="PF07690">
    <property type="entry name" value="MFS_1"/>
    <property type="match status" value="1"/>
</dbReference>
<feature type="transmembrane region" description="Helical" evidence="7">
    <location>
        <begin position="247"/>
        <end position="268"/>
    </location>
</feature>
<feature type="transmembrane region" description="Helical" evidence="7">
    <location>
        <begin position="56"/>
        <end position="78"/>
    </location>
</feature>
<dbReference type="GO" id="GO:0022857">
    <property type="term" value="F:transmembrane transporter activity"/>
    <property type="evidence" value="ECO:0007669"/>
    <property type="project" value="InterPro"/>
</dbReference>
<keyword evidence="4 7" id="KW-0812">Transmembrane</keyword>
<name>A0A1G8I378_9CLOT</name>
<keyword evidence="6 7" id="KW-0472">Membrane</keyword>
<gene>
    <name evidence="9" type="ORF">SAMN05421804_101758</name>
</gene>
<sequence>MDKQNFYTRLDQKDRSVLNAVFYVFFVNGIFAMIMGSLLPMISLEYNLSDTLSGSLISAHSVGNLISGFVAGVLPMYLGRKRSIVFLSSFVTLGFTLMIFTGSPLLLLLAFLFTGISRGSVSNFNNTMVNEVSNSSPSALSFLHSVFAVGAILAPILAMVSTKILGNDGWRLSAVIIIILTSLSLFFFSRMEMQEKVQVKGKGAGYDFLKSRVFWIHAGILFFYLAGEATINGWIVKYFVDAKIMTIGYAQFLASMLWLAVLIGRITVSYFGDRIRKETILLVTTTSTVLFYFLLLATRNVTVITIAIFGIGLSMAGIYPTTVSKVGKTIKDYPMAMGVLLVLGGVGAIVMPILTGALSDAFGIFAGMSAIVVVLILMMVLVMFSLLEGKKREKAA</sequence>
<comment type="similarity">
    <text evidence="2">Belongs to the major facilitator superfamily.</text>
</comment>
<dbReference type="Gene3D" id="1.20.1250.20">
    <property type="entry name" value="MFS general substrate transporter like domains"/>
    <property type="match status" value="2"/>
</dbReference>
<reference evidence="9 10" key="1">
    <citation type="submission" date="2016-10" db="EMBL/GenBank/DDBJ databases">
        <authorList>
            <person name="de Groot N.N."/>
        </authorList>
    </citation>
    <scope>NUCLEOTIDE SEQUENCE [LARGE SCALE GENOMIC DNA]</scope>
    <source>
        <strain evidence="9 10">CGMCC 1.5058</strain>
    </source>
</reference>
<evidence type="ECO:0000256" key="4">
    <source>
        <dbReference type="ARBA" id="ARBA00022692"/>
    </source>
</evidence>
<feature type="transmembrane region" description="Helical" evidence="7">
    <location>
        <begin position="138"/>
        <end position="158"/>
    </location>
</feature>
<dbReference type="PANTHER" id="PTHR23514">
    <property type="entry name" value="BYPASS OF STOP CODON PROTEIN 6"/>
    <property type="match status" value="1"/>
</dbReference>
<dbReference type="InterPro" id="IPR011701">
    <property type="entry name" value="MFS"/>
</dbReference>
<dbReference type="InterPro" id="IPR051788">
    <property type="entry name" value="MFS_Transporter"/>
</dbReference>
<evidence type="ECO:0000256" key="5">
    <source>
        <dbReference type="ARBA" id="ARBA00022989"/>
    </source>
</evidence>
<evidence type="ECO:0000256" key="2">
    <source>
        <dbReference type="ARBA" id="ARBA00008335"/>
    </source>
</evidence>
<dbReference type="PROSITE" id="PS50850">
    <property type="entry name" value="MFS"/>
    <property type="match status" value="1"/>
</dbReference>
<dbReference type="RefSeq" id="WP_031574265.1">
    <property type="nucleotide sequence ID" value="NZ_FNDZ01000001.1"/>
</dbReference>
<evidence type="ECO:0000259" key="8">
    <source>
        <dbReference type="PROSITE" id="PS50850"/>
    </source>
</evidence>
<dbReference type="GO" id="GO:0005886">
    <property type="term" value="C:plasma membrane"/>
    <property type="evidence" value="ECO:0007669"/>
    <property type="project" value="UniProtKB-SubCell"/>
</dbReference>
<evidence type="ECO:0000313" key="10">
    <source>
        <dbReference type="Proteomes" id="UP000183255"/>
    </source>
</evidence>
<feature type="transmembrane region" description="Helical" evidence="7">
    <location>
        <begin position="280"/>
        <end position="297"/>
    </location>
</feature>
<dbReference type="PANTHER" id="PTHR23514:SF3">
    <property type="entry name" value="BYPASS OF STOP CODON PROTEIN 6"/>
    <property type="match status" value="1"/>
</dbReference>
<proteinExistence type="inferred from homology"/>
<evidence type="ECO:0000256" key="6">
    <source>
        <dbReference type="ARBA" id="ARBA00023136"/>
    </source>
</evidence>
<feature type="transmembrane region" description="Helical" evidence="7">
    <location>
        <begin position="84"/>
        <end position="117"/>
    </location>
</feature>
<feature type="transmembrane region" description="Helical" evidence="7">
    <location>
        <begin position="209"/>
        <end position="227"/>
    </location>
</feature>
<dbReference type="Proteomes" id="UP000183255">
    <property type="component" value="Unassembled WGS sequence"/>
</dbReference>
<feature type="transmembrane region" description="Helical" evidence="7">
    <location>
        <begin position="20"/>
        <end position="44"/>
    </location>
</feature>
<protein>
    <submittedName>
        <fullName evidence="9">Fucose permease</fullName>
    </submittedName>
</protein>
<evidence type="ECO:0000256" key="3">
    <source>
        <dbReference type="ARBA" id="ARBA00022448"/>
    </source>
</evidence>